<dbReference type="Proteomes" id="UP001232725">
    <property type="component" value="Unassembled WGS sequence"/>
</dbReference>
<feature type="signal peptide" evidence="2">
    <location>
        <begin position="1"/>
        <end position="28"/>
    </location>
</feature>
<evidence type="ECO:0000256" key="1">
    <source>
        <dbReference type="SAM" id="MobiDB-lite"/>
    </source>
</evidence>
<feature type="region of interest" description="Disordered" evidence="1">
    <location>
        <begin position="24"/>
        <end position="78"/>
    </location>
</feature>
<comment type="caution">
    <text evidence="4">The sequence shown here is derived from an EMBL/GenBank/DDBJ whole genome shotgun (WGS) entry which is preliminary data.</text>
</comment>
<evidence type="ECO:0000256" key="2">
    <source>
        <dbReference type="SAM" id="SignalP"/>
    </source>
</evidence>
<dbReference type="InterPro" id="IPR052179">
    <property type="entry name" value="DD-CPase-like"/>
</dbReference>
<accession>A0ABT9IR14</accession>
<proteinExistence type="predicted"/>
<protein>
    <submittedName>
        <fullName evidence="4">M15 family metallopeptidase</fullName>
    </submittedName>
</protein>
<evidence type="ECO:0000313" key="4">
    <source>
        <dbReference type="EMBL" id="MDP5228039.1"/>
    </source>
</evidence>
<dbReference type="PROSITE" id="PS51318">
    <property type="entry name" value="TAT"/>
    <property type="match status" value="1"/>
</dbReference>
<evidence type="ECO:0000313" key="5">
    <source>
        <dbReference type="Proteomes" id="UP001232725"/>
    </source>
</evidence>
<dbReference type="InterPro" id="IPR058193">
    <property type="entry name" value="VanY/YodJ_core_dom"/>
</dbReference>
<keyword evidence="2" id="KW-0732">Signal</keyword>
<feature type="chain" id="PRO_5045094875" evidence="2">
    <location>
        <begin position="29"/>
        <end position="278"/>
    </location>
</feature>
<dbReference type="CDD" id="cd14852">
    <property type="entry name" value="LD-carboxypeptidase"/>
    <property type="match status" value="1"/>
</dbReference>
<dbReference type="SUPFAM" id="SSF55166">
    <property type="entry name" value="Hedgehog/DD-peptidase"/>
    <property type="match status" value="1"/>
</dbReference>
<reference evidence="4 5" key="1">
    <citation type="submission" date="2023-08" db="EMBL/GenBank/DDBJ databases">
        <title>Arthrobacter horti sp. nov., isolated from forest soil.</title>
        <authorList>
            <person name="Park M."/>
        </authorList>
    </citation>
    <scope>NUCLEOTIDE SEQUENCE [LARGE SCALE GENOMIC DNA]</scope>
    <source>
        <strain evidence="4 5">YJM1</strain>
    </source>
</reference>
<organism evidence="4 5">
    <name type="scientific">Arthrobacter horti</name>
    <dbReference type="NCBI Taxonomy" id="3068273"/>
    <lineage>
        <taxon>Bacteria</taxon>
        <taxon>Bacillati</taxon>
        <taxon>Actinomycetota</taxon>
        <taxon>Actinomycetes</taxon>
        <taxon>Micrococcales</taxon>
        <taxon>Micrococcaceae</taxon>
        <taxon>Arthrobacter</taxon>
    </lineage>
</organism>
<name>A0ABT9IR14_9MICC</name>
<dbReference type="InterPro" id="IPR006311">
    <property type="entry name" value="TAT_signal"/>
</dbReference>
<gene>
    <name evidence="4" type="ORF">Q9R02_12815</name>
</gene>
<dbReference type="RefSeq" id="WP_305997089.1">
    <property type="nucleotide sequence ID" value="NZ_JAVALS010000010.1"/>
</dbReference>
<dbReference type="InterPro" id="IPR009045">
    <property type="entry name" value="Zn_M74/Hedgehog-like"/>
</dbReference>
<evidence type="ECO:0000259" key="3">
    <source>
        <dbReference type="Pfam" id="PF02557"/>
    </source>
</evidence>
<dbReference type="EMBL" id="JAVALS010000010">
    <property type="protein sequence ID" value="MDP5228039.1"/>
    <property type="molecule type" value="Genomic_DNA"/>
</dbReference>
<dbReference type="PANTHER" id="PTHR34385">
    <property type="entry name" value="D-ALANYL-D-ALANINE CARBOXYPEPTIDASE"/>
    <property type="match status" value="1"/>
</dbReference>
<dbReference type="InterPro" id="IPR003709">
    <property type="entry name" value="VanY-like_core_dom"/>
</dbReference>
<dbReference type="PROSITE" id="PS51257">
    <property type="entry name" value="PROKAR_LIPOPROTEIN"/>
    <property type="match status" value="1"/>
</dbReference>
<dbReference type="Pfam" id="PF02557">
    <property type="entry name" value="VanY"/>
    <property type="match status" value="1"/>
</dbReference>
<dbReference type="Gene3D" id="3.30.1380.10">
    <property type="match status" value="1"/>
</dbReference>
<feature type="compositionally biased region" description="Low complexity" evidence="1">
    <location>
        <begin position="24"/>
        <end position="62"/>
    </location>
</feature>
<sequence length="278" mass="29031">MDSRRRAFLTTGLLGAGAAALSACTPSAAPSAGSTTTARTTASPTPAASGSPSATPSARPTITTPPKPPAPYLSLPGKHFSFDDPRSPWVVVNKRRPLRPVDFVPPDLRQPAVSTSASGELALVNATTATAAESMFAAASADGVGLVLASGYRSHATQLRLYGSYAAARGTADADTASARPGFSEHQTGWAFDLEDSGGACAFLPCFADQPAAQWAAARAAEFGFIVRYRMDQEHVTGYLAEPWHLRYIGVAAALDMRRKGIKNLEDYFGIPAAPGYL</sequence>
<dbReference type="PANTHER" id="PTHR34385:SF1">
    <property type="entry name" value="PEPTIDOGLYCAN L-ALANYL-D-GLUTAMATE ENDOPEPTIDASE CWLK"/>
    <property type="match status" value="1"/>
</dbReference>
<feature type="domain" description="D-alanyl-D-alanine carboxypeptidase-like core" evidence="3">
    <location>
        <begin position="124"/>
        <end position="250"/>
    </location>
</feature>
<keyword evidence="5" id="KW-1185">Reference proteome</keyword>